<dbReference type="InterPro" id="IPR007359">
    <property type="entry name" value="SigmaE_reg_RseC_MucC"/>
</dbReference>
<dbReference type="Pfam" id="PF04246">
    <property type="entry name" value="RseC_MucC"/>
    <property type="match status" value="1"/>
</dbReference>
<dbReference type="Proteomes" id="UP000657177">
    <property type="component" value="Unassembled WGS sequence"/>
</dbReference>
<keyword evidence="1" id="KW-1133">Transmembrane helix</keyword>
<protein>
    <submittedName>
        <fullName evidence="2">SoxR reducing system RseC family protein</fullName>
    </submittedName>
</protein>
<keyword evidence="1" id="KW-0472">Membrane</keyword>
<dbReference type="PANTHER" id="PTHR35867">
    <property type="entry name" value="PROTEIN RSEC"/>
    <property type="match status" value="1"/>
</dbReference>
<dbReference type="PIRSF" id="PIRSF004923">
    <property type="entry name" value="RseC"/>
    <property type="match status" value="1"/>
</dbReference>
<dbReference type="AlphaFoldDB" id="A0A8J6LI72"/>
<dbReference type="EMBL" id="JAAKDE010000003">
    <property type="protein sequence ID" value="MBA2132331.1"/>
    <property type="molecule type" value="Genomic_DNA"/>
</dbReference>
<accession>A0A8J6LI72</accession>
<name>A0A8J6LI72_9FIRM</name>
<proteinExistence type="predicted"/>
<organism evidence="2 3">
    <name type="scientific">Capillibacterium thermochitinicola</name>
    <dbReference type="NCBI Taxonomy" id="2699427"/>
    <lineage>
        <taxon>Bacteria</taxon>
        <taxon>Bacillati</taxon>
        <taxon>Bacillota</taxon>
        <taxon>Capillibacterium</taxon>
    </lineage>
</organism>
<keyword evidence="1" id="KW-0812">Transmembrane</keyword>
<evidence type="ECO:0000313" key="3">
    <source>
        <dbReference type="Proteomes" id="UP000657177"/>
    </source>
</evidence>
<gene>
    <name evidence="2" type="ORF">G5B42_02040</name>
</gene>
<feature type="transmembrane region" description="Helical" evidence="1">
    <location>
        <begin position="72"/>
        <end position="98"/>
    </location>
</feature>
<comment type="caution">
    <text evidence="2">The sequence shown here is derived from an EMBL/GenBank/DDBJ whole genome shotgun (WGS) entry which is preliminary data.</text>
</comment>
<keyword evidence="3" id="KW-1185">Reference proteome</keyword>
<evidence type="ECO:0000313" key="2">
    <source>
        <dbReference type="EMBL" id="MBA2132331.1"/>
    </source>
</evidence>
<dbReference type="RefSeq" id="WP_181338784.1">
    <property type="nucleotide sequence ID" value="NZ_JAAKDE010000003.1"/>
</dbReference>
<dbReference type="InterPro" id="IPR026268">
    <property type="entry name" value="RseC"/>
</dbReference>
<feature type="transmembrane region" description="Helical" evidence="1">
    <location>
        <begin position="104"/>
        <end position="124"/>
    </location>
</feature>
<dbReference type="PANTHER" id="PTHR35867:SF1">
    <property type="entry name" value="PROTEIN RSEC"/>
    <property type="match status" value="1"/>
</dbReference>
<sequence length="148" mass="16217">MEKEAWVVDVSEKEVRLRYIRHSACQQCGACLVLGNSLGEQELVLPRDQLALAKGDRVVIGLKENSVLKASFLVYVLPLFFFLLGYLGGAQLGGLLIGEAWAETGGLLGGGLGLVLTYGGLNLYDRRLQKAGRYQPYIARVLERAHPE</sequence>
<reference evidence="2" key="1">
    <citation type="submission" date="2020-06" db="EMBL/GenBank/DDBJ databases">
        <title>Novel chitinolytic bacterium.</title>
        <authorList>
            <person name="Ungkulpasvich U."/>
            <person name="Kosugi A."/>
            <person name="Uke A."/>
        </authorList>
    </citation>
    <scope>NUCLEOTIDE SEQUENCE</scope>
    <source>
        <strain evidence="2">UUS1-1</strain>
    </source>
</reference>
<evidence type="ECO:0000256" key="1">
    <source>
        <dbReference type="SAM" id="Phobius"/>
    </source>
</evidence>